<dbReference type="PANTHER" id="PTHR24148:SF64">
    <property type="entry name" value="HETEROKARYON INCOMPATIBILITY DOMAIN-CONTAINING PROTEIN"/>
    <property type="match status" value="1"/>
</dbReference>
<evidence type="ECO:0000313" key="3">
    <source>
        <dbReference type="Proteomes" id="UP000316270"/>
    </source>
</evidence>
<evidence type="ECO:0000313" key="2">
    <source>
        <dbReference type="EMBL" id="QDS71677.1"/>
    </source>
</evidence>
<dbReference type="Proteomes" id="UP000316270">
    <property type="component" value="Chromosome 6"/>
</dbReference>
<feature type="domain" description="Heterokaryon incompatibility" evidence="1">
    <location>
        <begin position="51"/>
        <end position="200"/>
    </location>
</feature>
<dbReference type="OrthoDB" id="2157530at2759"/>
<dbReference type="InterPro" id="IPR010730">
    <property type="entry name" value="HET"/>
</dbReference>
<sequence>MAERTRNPFSHPVFDPSTQIRVLAVEPGELGAPIRASFKVSNIHGLRIFEWEAISYAWDGQEPTLEIGIQGMCVKVTRNVYRIIQDLRLEQEMRYLWIDAVCIAQQDLHEKSLQVALMQHIYEEALSVTIWLDLEGMDDIAKAVVSAAEWMDAISWASLSDVSVSLMAHFVSQNPQVHWRAPTHRLMAASWFSRIWVVQEAALAKTLFVHLGRNSILLWDDLATVCLRFLSLLPAQGMNQRSLEVCYGACEERIFGDETRQGLSTINLITSLRDWLQNSNASLNPSELVCLCNNLLASVDSDKVYAVAGLFNVKRLPEERVHLETDYTLSKSEVFRYFSLWCIEQENNLDVLAQQMTLFGDSQNTGWATDWSRTSVATFATTNSLMARIRSGRAVYPRDTPLFRQIGSNTLVLRGFIIDQIGLNFTQFEGEVENEPFLSRWLSAVPDDKTSNRLLLGDEIPTKFTLRELGNKTEEEHAYISHLWRDGPRSSFPVRRHGRWDRWAYVTERGCLALTVGYYPLGDPSLKICYLRGGRGLFVLRPVLNAAPGGEPTYTIVTGDCFIRGCEDGKGADVAEGLGLQEQDIYIS</sequence>
<protein>
    <recommendedName>
        <fullName evidence="1">Heterokaryon incompatibility domain-containing protein</fullName>
    </recommendedName>
</protein>
<gene>
    <name evidence="2" type="ORF">FKW77_008031</name>
</gene>
<dbReference type="Pfam" id="PF06985">
    <property type="entry name" value="HET"/>
    <property type="match status" value="1"/>
</dbReference>
<evidence type="ECO:0000259" key="1">
    <source>
        <dbReference type="Pfam" id="PF06985"/>
    </source>
</evidence>
<dbReference type="PANTHER" id="PTHR24148">
    <property type="entry name" value="ANKYRIN REPEAT DOMAIN-CONTAINING PROTEIN 39 HOMOLOG-RELATED"/>
    <property type="match status" value="1"/>
</dbReference>
<name>A0A517L7R5_9PEZI</name>
<dbReference type="AlphaFoldDB" id="A0A517L7R5"/>
<accession>A0A517L7R5</accession>
<dbReference type="InterPro" id="IPR052895">
    <property type="entry name" value="HetReg/Transcr_Mod"/>
</dbReference>
<proteinExistence type="predicted"/>
<dbReference type="EMBL" id="CP042190">
    <property type="protein sequence ID" value="QDS71677.1"/>
    <property type="molecule type" value="Genomic_DNA"/>
</dbReference>
<reference evidence="2 3" key="1">
    <citation type="submission" date="2019-07" db="EMBL/GenBank/DDBJ databases">
        <title>Finished genome of Venturia effusa.</title>
        <authorList>
            <person name="Young C.A."/>
            <person name="Cox M.P."/>
            <person name="Ganley A.R.D."/>
            <person name="David W.J."/>
        </authorList>
    </citation>
    <scope>NUCLEOTIDE SEQUENCE [LARGE SCALE GENOMIC DNA]</scope>
    <source>
        <strain evidence="3">albino</strain>
    </source>
</reference>
<keyword evidence="3" id="KW-1185">Reference proteome</keyword>
<organism evidence="2 3">
    <name type="scientific">Venturia effusa</name>
    <dbReference type="NCBI Taxonomy" id="50376"/>
    <lineage>
        <taxon>Eukaryota</taxon>
        <taxon>Fungi</taxon>
        <taxon>Dikarya</taxon>
        <taxon>Ascomycota</taxon>
        <taxon>Pezizomycotina</taxon>
        <taxon>Dothideomycetes</taxon>
        <taxon>Pleosporomycetidae</taxon>
        <taxon>Venturiales</taxon>
        <taxon>Venturiaceae</taxon>
        <taxon>Venturia</taxon>
    </lineage>
</organism>